<dbReference type="OrthoDB" id="4772660at2"/>
<organism evidence="1 2">
    <name type="scientific">Rhodococcus ruber</name>
    <dbReference type="NCBI Taxonomy" id="1830"/>
    <lineage>
        <taxon>Bacteria</taxon>
        <taxon>Bacillati</taxon>
        <taxon>Actinomycetota</taxon>
        <taxon>Actinomycetes</taxon>
        <taxon>Mycobacteriales</taxon>
        <taxon>Nocardiaceae</taxon>
        <taxon>Rhodococcus</taxon>
    </lineage>
</organism>
<dbReference type="Pfam" id="PF14030">
    <property type="entry name" value="DUF4245"/>
    <property type="match status" value="1"/>
</dbReference>
<dbReference type="EMBL" id="CCSD01000097">
    <property type="protein sequence ID" value="CDZ91411.1"/>
    <property type="molecule type" value="Genomic_DNA"/>
</dbReference>
<dbReference type="InterPro" id="IPR025339">
    <property type="entry name" value="DUF4245"/>
</dbReference>
<sequence length="189" mass="20015">MAPQKPRILHDTRDMAWSLIPLLLIMVVVAAIASQCSFSPGGPTAGPAPSFDVDAGLKYDARELDFPIRQPKVPEDWQANSGSRSIITGEQGGDSSTVGYITPAGRYVRFTQSNAGEDELVRFVAGEPRTATGAQDIAGRDWVVYGGQGVEPLWVSDFGDVRILVGGSGDEAEFRELAAAAGAAEPLQP</sequence>
<dbReference type="AlphaFoldDB" id="A0A098BUL6"/>
<gene>
    <name evidence="1" type="ORF">RHRU231_820181</name>
</gene>
<protein>
    <recommendedName>
        <fullName evidence="3">DUF4245 domain-containing protein</fullName>
    </recommendedName>
</protein>
<dbReference type="eggNOG" id="ENOG50330AZ">
    <property type="taxonomic scope" value="Bacteria"/>
</dbReference>
<evidence type="ECO:0008006" key="3">
    <source>
        <dbReference type="Google" id="ProtNLM"/>
    </source>
</evidence>
<accession>A0A098BUL6</accession>
<dbReference type="Proteomes" id="UP000042997">
    <property type="component" value="Unassembled WGS sequence"/>
</dbReference>
<evidence type="ECO:0000313" key="2">
    <source>
        <dbReference type="Proteomes" id="UP000042997"/>
    </source>
</evidence>
<name>A0A098BUL6_9NOCA</name>
<reference evidence="1 2" key="1">
    <citation type="journal article" date="2014" name="Genome Announc.">
        <title>Draft Genome Sequence of Propane- and Butane-Oxidizing Actinobacterium Rhodococcus ruber IEGM 231.</title>
        <authorList>
            <person name="Ivshina I.B."/>
            <person name="Kuyukina M.S."/>
            <person name="Krivoruchko A.V."/>
            <person name="Barbe V."/>
            <person name="Fischer C."/>
        </authorList>
    </citation>
    <scope>NUCLEOTIDE SEQUENCE [LARGE SCALE GENOMIC DNA]</scope>
</reference>
<dbReference type="RefSeq" id="WP_072786276.1">
    <property type="nucleotide sequence ID" value="NZ_CP029146.1"/>
</dbReference>
<proteinExistence type="predicted"/>
<evidence type="ECO:0000313" key="1">
    <source>
        <dbReference type="EMBL" id="CDZ91411.1"/>
    </source>
</evidence>